<dbReference type="PANTHER" id="PTHR10672">
    <property type="entry name" value="ADDUCIN"/>
    <property type="match status" value="1"/>
</dbReference>
<organism evidence="3 4">
    <name type="scientific">Ganoderma sinense ZZ0214-1</name>
    <dbReference type="NCBI Taxonomy" id="1077348"/>
    <lineage>
        <taxon>Eukaryota</taxon>
        <taxon>Fungi</taxon>
        <taxon>Dikarya</taxon>
        <taxon>Basidiomycota</taxon>
        <taxon>Agaricomycotina</taxon>
        <taxon>Agaricomycetes</taxon>
        <taxon>Polyporales</taxon>
        <taxon>Polyporaceae</taxon>
        <taxon>Ganoderma</taxon>
    </lineage>
</organism>
<dbReference type="SUPFAM" id="SSF53639">
    <property type="entry name" value="AraD/HMP-PK domain-like"/>
    <property type="match status" value="1"/>
</dbReference>
<dbReference type="InterPro" id="IPR001303">
    <property type="entry name" value="Aldolase_II/adducin_N"/>
</dbReference>
<feature type="compositionally biased region" description="Polar residues" evidence="1">
    <location>
        <begin position="1"/>
        <end position="19"/>
    </location>
</feature>
<sequence>MAPTATDPSNGNIPISNTGVAVGKLPRPPQFTSKEQERKWLKFRLAQAFRLFGKYGYDEGVAGHITVRDPIRTDCFWVNPFGKHFSLVQPEDLILVDHHGAVQAAESGPNTLLNKAAFMIHSAIHTARPDVHCAAHSHSVYGRAFSTLGKQLDMITQDSCAFYQDHGVYSQYGGVVLDEEEGDHIVKALGNKKAVILQNHGILVATNSIEATVHFFIALEKSCQVQLLADAAAAGTGGKTAKIGDADAKITYNVVGGLPGGWFSGLPHFQAMEAQEGVLFDFESK</sequence>
<feature type="domain" description="Class II aldolase/adducin N-terminal" evidence="2">
    <location>
        <begin position="43"/>
        <end position="227"/>
    </location>
</feature>
<dbReference type="FunFam" id="3.40.225.10:FF:000009">
    <property type="entry name" value="Class II aldolase/adducin N-terminal"/>
    <property type="match status" value="1"/>
</dbReference>
<dbReference type="Gene3D" id="3.40.225.10">
    <property type="entry name" value="Class II aldolase/adducin N-terminal domain"/>
    <property type="match status" value="1"/>
</dbReference>
<accession>A0A2G8RRP1</accession>
<evidence type="ECO:0000256" key="1">
    <source>
        <dbReference type="SAM" id="MobiDB-lite"/>
    </source>
</evidence>
<reference evidence="3 4" key="1">
    <citation type="journal article" date="2015" name="Sci. Rep.">
        <title>Chromosome-level genome map provides insights into diverse defense mechanisms in the medicinal fungus Ganoderma sinense.</title>
        <authorList>
            <person name="Zhu Y."/>
            <person name="Xu J."/>
            <person name="Sun C."/>
            <person name="Zhou S."/>
            <person name="Xu H."/>
            <person name="Nelson D.R."/>
            <person name="Qian J."/>
            <person name="Song J."/>
            <person name="Luo H."/>
            <person name="Xiang L."/>
            <person name="Li Y."/>
            <person name="Xu Z."/>
            <person name="Ji A."/>
            <person name="Wang L."/>
            <person name="Lu S."/>
            <person name="Hayward A."/>
            <person name="Sun W."/>
            <person name="Li X."/>
            <person name="Schwartz D.C."/>
            <person name="Wang Y."/>
            <person name="Chen S."/>
        </authorList>
    </citation>
    <scope>NUCLEOTIDE SEQUENCE [LARGE SCALE GENOMIC DNA]</scope>
    <source>
        <strain evidence="3 4">ZZ0214-1</strain>
    </source>
</reference>
<dbReference type="PANTHER" id="PTHR10672:SF39">
    <property type="entry name" value="CLASS II ALDOLASE_ADDUCIN N-TERMINAL DOMAIN-CONTAINING PROTEIN"/>
    <property type="match status" value="1"/>
</dbReference>
<dbReference type="STRING" id="1077348.A0A2G8RRP1"/>
<dbReference type="Pfam" id="PF00596">
    <property type="entry name" value="Aldolase_II"/>
    <property type="match status" value="1"/>
</dbReference>
<dbReference type="GO" id="GO:0051015">
    <property type="term" value="F:actin filament binding"/>
    <property type="evidence" value="ECO:0007669"/>
    <property type="project" value="TreeGrafter"/>
</dbReference>
<evidence type="ECO:0000313" key="3">
    <source>
        <dbReference type="EMBL" id="PIL24185.1"/>
    </source>
</evidence>
<name>A0A2G8RRP1_9APHY</name>
<evidence type="ECO:0000313" key="4">
    <source>
        <dbReference type="Proteomes" id="UP000230002"/>
    </source>
</evidence>
<proteinExistence type="predicted"/>
<dbReference type="AlphaFoldDB" id="A0A2G8RRP1"/>
<feature type="region of interest" description="Disordered" evidence="1">
    <location>
        <begin position="1"/>
        <end position="33"/>
    </location>
</feature>
<dbReference type="InterPro" id="IPR036409">
    <property type="entry name" value="Aldolase_II/adducin_N_sf"/>
</dbReference>
<evidence type="ECO:0000259" key="2">
    <source>
        <dbReference type="SMART" id="SM01007"/>
    </source>
</evidence>
<dbReference type="InterPro" id="IPR051017">
    <property type="entry name" value="Aldolase-II_Adducin_sf"/>
</dbReference>
<comment type="caution">
    <text evidence="3">The sequence shown here is derived from an EMBL/GenBank/DDBJ whole genome shotgun (WGS) entry which is preliminary data.</text>
</comment>
<dbReference type="OrthoDB" id="3238794at2759"/>
<dbReference type="EMBL" id="AYKW01000067">
    <property type="protein sequence ID" value="PIL24185.1"/>
    <property type="molecule type" value="Genomic_DNA"/>
</dbReference>
<dbReference type="SMART" id="SM01007">
    <property type="entry name" value="Aldolase_II"/>
    <property type="match status" value="1"/>
</dbReference>
<dbReference type="Proteomes" id="UP000230002">
    <property type="component" value="Unassembled WGS sequence"/>
</dbReference>
<dbReference type="NCBIfam" id="NF004855">
    <property type="entry name" value="PRK06208.1"/>
    <property type="match status" value="1"/>
</dbReference>
<dbReference type="GO" id="GO:0005856">
    <property type="term" value="C:cytoskeleton"/>
    <property type="evidence" value="ECO:0007669"/>
    <property type="project" value="TreeGrafter"/>
</dbReference>
<keyword evidence="4" id="KW-1185">Reference proteome</keyword>
<gene>
    <name evidence="3" type="ORF">GSI_13938</name>
</gene>
<protein>
    <recommendedName>
        <fullName evidence="2">Class II aldolase/adducin N-terminal domain-containing protein</fullName>
    </recommendedName>
</protein>